<name>A0A7C3SKP9_THEPE</name>
<evidence type="ECO:0000256" key="4">
    <source>
        <dbReference type="ARBA" id="ARBA00023136"/>
    </source>
</evidence>
<keyword evidence="4 5" id="KW-0472">Membrane</keyword>
<keyword evidence="3 5" id="KW-1133">Transmembrane helix</keyword>
<dbReference type="InterPro" id="IPR003918">
    <property type="entry name" value="NADH_UbQ_OxRdtase"/>
</dbReference>
<proteinExistence type="predicted"/>
<evidence type="ECO:0000256" key="1">
    <source>
        <dbReference type="ARBA" id="ARBA00004141"/>
    </source>
</evidence>
<dbReference type="GO" id="GO:0042773">
    <property type="term" value="P:ATP synthesis coupled electron transport"/>
    <property type="evidence" value="ECO:0007669"/>
    <property type="project" value="InterPro"/>
</dbReference>
<feature type="transmembrane region" description="Helical" evidence="5">
    <location>
        <begin position="429"/>
        <end position="448"/>
    </location>
</feature>
<evidence type="ECO:0000313" key="7">
    <source>
        <dbReference type="EMBL" id="HGB24770.1"/>
    </source>
</evidence>
<evidence type="ECO:0000259" key="6">
    <source>
        <dbReference type="Pfam" id="PF00361"/>
    </source>
</evidence>
<organism evidence="7">
    <name type="scientific">Thermofilum pendens</name>
    <dbReference type="NCBI Taxonomy" id="2269"/>
    <lineage>
        <taxon>Archaea</taxon>
        <taxon>Thermoproteota</taxon>
        <taxon>Thermoprotei</taxon>
        <taxon>Thermofilales</taxon>
        <taxon>Thermofilaceae</taxon>
        <taxon>Thermofilum</taxon>
    </lineage>
</organism>
<feature type="transmembrane region" description="Helical" evidence="5">
    <location>
        <begin position="145"/>
        <end position="166"/>
    </location>
</feature>
<dbReference type="InterPro" id="IPR001750">
    <property type="entry name" value="ND/Mrp_TM"/>
</dbReference>
<sequence>MVSFELLVCVLSVPALLLPFLARWPRTPRLVALASVVLAIAAHVSGMPRGLSRELSIDAFTWAVLAVAMLDALAALAGFADPLREYEEEAPLLSLSLFSLLGVAGLAYAGTLPMLLASWALFSTASYAVVALAKDRFSAAGATKYGLMSVASSSLLLLALAALATATGGLQLAVVSTATPVLAAVVALLLAAVGFKIGVFPFHAWLPDVYGLSDPLPVSLVSALSKSAAVIAVYKVARVAAPTLEAGWLNLLGLAALLTMTYGNVTALLQRGFQGLLAYSSIAHAGYILVGLSALPLQGQARLLALYGLLIQLIAYSFAKTGLFLLARMLRPAGSSPSKLDELRGLSRVDPGSSAAALILVLSLMGMPPLAGFWGKLYLFLSVVQQAPWLTAAALLNTGIGAAYYARLVKSMYFEVGSPAVQPYRSTRVALIVCGAVTVAAGLLPLILPPAAWP</sequence>
<accession>A0A7C3SKP9</accession>
<dbReference type="EMBL" id="DTIB01000038">
    <property type="protein sequence ID" value="HGB24770.1"/>
    <property type="molecule type" value="Genomic_DNA"/>
</dbReference>
<dbReference type="PANTHER" id="PTHR22773">
    <property type="entry name" value="NADH DEHYDROGENASE"/>
    <property type="match status" value="1"/>
</dbReference>
<dbReference type="AlphaFoldDB" id="A0A7C3SKP9"/>
<evidence type="ECO:0000256" key="5">
    <source>
        <dbReference type="SAM" id="Phobius"/>
    </source>
</evidence>
<comment type="caution">
    <text evidence="7">The sequence shown here is derived from an EMBL/GenBank/DDBJ whole genome shotgun (WGS) entry which is preliminary data.</text>
</comment>
<comment type="subcellular location">
    <subcellularLocation>
        <location evidence="1">Membrane</location>
        <topology evidence="1">Multi-pass membrane protein</topology>
    </subcellularLocation>
</comment>
<feature type="transmembrane region" description="Helical" evidence="5">
    <location>
        <begin position="248"/>
        <end position="269"/>
    </location>
</feature>
<feature type="domain" description="NADH:quinone oxidoreductase/Mrp antiporter transmembrane" evidence="6">
    <location>
        <begin position="112"/>
        <end position="400"/>
    </location>
</feature>
<dbReference type="GO" id="GO:0008137">
    <property type="term" value="F:NADH dehydrogenase (ubiquinone) activity"/>
    <property type="evidence" value="ECO:0007669"/>
    <property type="project" value="InterPro"/>
</dbReference>
<feature type="transmembrane region" description="Helical" evidence="5">
    <location>
        <begin position="348"/>
        <end position="367"/>
    </location>
</feature>
<feature type="transmembrane region" description="Helical" evidence="5">
    <location>
        <begin position="92"/>
        <end position="110"/>
    </location>
</feature>
<reference evidence="7" key="1">
    <citation type="journal article" date="2020" name="mSystems">
        <title>Genome- and Community-Level Interaction Insights into Carbon Utilization and Element Cycling Functions of Hydrothermarchaeota in Hydrothermal Sediment.</title>
        <authorList>
            <person name="Zhou Z."/>
            <person name="Liu Y."/>
            <person name="Xu W."/>
            <person name="Pan J."/>
            <person name="Luo Z.H."/>
            <person name="Li M."/>
        </authorList>
    </citation>
    <scope>NUCLEOTIDE SEQUENCE [LARGE SCALE GENOMIC DNA]</scope>
    <source>
        <strain evidence="7">SpSt-8</strain>
    </source>
</reference>
<dbReference type="Pfam" id="PF00361">
    <property type="entry name" value="Proton_antipo_M"/>
    <property type="match status" value="1"/>
</dbReference>
<feature type="transmembrane region" description="Helical" evidence="5">
    <location>
        <begin position="172"/>
        <end position="195"/>
    </location>
</feature>
<feature type="transmembrane region" description="Helical" evidence="5">
    <location>
        <begin position="276"/>
        <end position="297"/>
    </location>
</feature>
<evidence type="ECO:0000256" key="3">
    <source>
        <dbReference type="ARBA" id="ARBA00022989"/>
    </source>
</evidence>
<dbReference type="GO" id="GO:0016020">
    <property type="term" value="C:membrane"/>
    <property type="evidence" value="ECO:0007669"/>
    <property type="project" value="UniProtKB-SubCell"/>
</dbReference>
<feature type="transmembrane region" description="Helical" evidence="5">
    <location>
        <begin position="59"/>
        <end position="80"/>
    </location>
</feature>
<gene>
    <name evidence="7" type="ORF">ENV88_01720</name>
</gene>
<evidence type="ECO:0000256" key="2">
    <source>
        <dbReference type="ARBA" id="ARBA00022692"/>
    </source>
</evidence>
<keyword evidence="2 5" id="KW-0812">Transmembrane</keyword>
<protein>
    <recommendedName>
        <fullName evidence="6">NADH:quinone oxidoreductase/Mrp antiporter transmembrane domain-containing protein</fullName>
    </recommendedName>
</protein>
<feature type="transmembrane region" description="Helical" evidence="5">
    <location>
        <begin position="6"/>
        <end position="23"/>
    </location>
</feature>
<dbReference type="PRINTS" id="PR01437">
    <property type="entry name" value="NUOXDRDTASE4"/>
</dbReference>
<feature type="transmembrane region" description="Helical" evidence="5">
    <location>
        <begin position="30"/>
        <end position="47"/>
    </location>
</feature>
<feature type="transmembrane region" description="Helical" evidence="5">
    <location>
        <begin position="303"/>
        <end position="327"/>
    </location>
</feature>
<feature type="transmembrane region" description="Helical" evidence="5">
    <location>
        <begin position="387"/>
        <end position="408"/>
    </location>
</feature>